<dbReference type="PANTHER" id="PTHR38166:SF1">
    <property type="entry name" value="C2H2-TYPE DOMAIN-CONTAINING PROTEIN"/>
    <property type="match status" value="1"/>
</dbReference>
<feature type="region of interest" description="Disordered" evidence="1">
    <location>
        <begin position="44"/>
        <end position="87"/>
    </location>
</feature>
<evidence type="ECO:0008006" key="4">
    <source>
        <dbReference type="Google" id="ProtNLM"/>
    </source>
</evidence>
<accession>A0AAE0HZ49</accession>
<reference evidence="2" key="2">
    <citation type="submission" date="2023-06" db="EMBL/GenBank/DDBJ databases">
        <authorList>
            <consortium name="Lawrence Berkeley National Laboratory"/>
            <person name="Haridas S."/>
            <person name="Hensen N."/>
            <person name="Bonometti L."/>
            <person name="Westerberg I."/>
            <person name="Brannstrom I.O."/>
            <person name="Guillou S."/>
            <person name="Cros-Aarteil S."/>
            <person name="Calhoun S."/>
            <person name="Kuo A."/>
            <person name="Mondo S."/>
            <person name="Pangilinan J."/>
            <person name="Riley R."/>
            <person name="Labutti K."/>
            <person name="Andreopoulos B."/>
            <person name="Lipzen A."/>
            <person name="Chen C."/>
            <person name="Yanf M."/>
            <person name="Daum C."/>
            <person name="Ng V."/>
            <person name="Clum A."/>
            <person name="Steindorff A."/>
            <person name="Ohm R."/>
            <person name="Martin F."/>
            <person name="Silar P."/>
            <person name="Natvig D."/>
            <person name="Lalanne C."/>
            <person name="Gautier V."/>
            <person name="Ament-Velasquez S.L."/>
            <person name="Kruys A."/>
            <person name="Hutchinson M.I."/>
            <person name="Powell A.J."/>
            <person name="Barry K."/>
            <person name="Miller A.N."/>
            <person name="Grigoriev I.V."/>
            <person name="Debuchy R."/>
            <person name="Gladieux P."/>
            <person name="Thoren M.H."/>
            <person name="Johannesson H."/>
        </authorList>
    </citation>
    <scope>NUCLEOTIDE SEQUENCE</scope>
    <source>
        <strain evidence="2">CBS 118394</strain>
    </source>
</reference>
<feature type="region of interest" description="Disordered" evidence="1">
    <location>
        <begin position="310"/>
        <end position="353"/>
    </location>
</feature>
<evidence type="ECO:0000313" key="2">
    <source>
        <dbReference type="EMBL" id="KAK3315505.1"/>
    </source>
</evidence>
<feature type="compositionally biased region" description="Polar residues" evidence="1">
    <location>
        <begin position="406"/>
        <end position="415"/>
    </location>
</feature>
<dbReference type="Proteomes" id="UP001283341">
    <property type="component" value="Unassembled WGS sequence"/>
</dbReference>
<sequence>MAYSSGKLSTESQVSRKKQEIVAKSMAIIDRHVDQWIEKSIKRVPKRTRDDHDSGVEDHGAGGSSITKAGGEGAVRSIKKRAKREPKAEDDGLRFACPFYVHNPDKYKRVPTCCGPGWTDVHRVKEHIYRRHSLKDICPRCFEQFKSNEDLKQHQRSEEPCKLQKKVLDEMITDEQDKLLHARAKPKCSEEKKWQEMYLIIFPDTKKVPLPYYESIVSAKQTAAADEKPAAVKATSASTPKKMEESLQFKDDADVKGYKEHIQRGIHRMLRPYIEREVEKMFRSMQNAMTLKVTELSHDVTSRLSRTLKSGFSSRASSPSSSSSSPSSPSSSTTPSSSSSEPPLNGDRGDCNQLLPFDGPIELNFEEMLAESAITEGFLGPDGLFDFDAYLYETSGGCDVSFGVTTNSDSGYHTSSDGDRGRASDWQYNSL</sequence>
<dbReference type="EMBL" id="JAUEDM010000006">
    <property type="protein sequence ID" value="KAK3315505.1"/>
    <property type="molecule type" value="Genomic_DNA"/>
</dbReference>
<proteinExistence type="predicted"/>
<dbReference type="AlphaFoldDB" id="A0AAE0HZ49"/>
<protein>
    <recommendedName>
        <fullName evidence="4">C2H2-type domain-containing protein</fullName>
    </recommendedName>
</protein>
<evidence type="ECO:0000313" key="3">
    <source>
        <dbReference type="Proteomes" id="UP001283341"/>
    </source>
</evidence>
<feature type="compositionally biased region" description="Basic and acidic residues" evidence="1">
    <location>
        <begin position="44"/>
        <end position="60"/>
    </location>
</feature>
<reference evidence="2" key="1">
    <citation type="journal article" date="2023" name="Mol. Phylogenet. Evol.">
        <title>Genome-scale phylogeny and comparative genomics of the fungal order Sordariales.</title>
        <authorList>
            <person name="Hensen N."/>
            <person name="Bonometti L."/>
            <person name="Westerberg I."/>
            <person name="Brannstrom I.O."/>
            <person name="Guillou S."/>
            <person name="Cros-Aarteil S."/>
            <person name="Calhoun S."/>
            <person name="Haridas S."/>
            <person name="Kuo A."/>
            <person name="Mondo S."/>
            <person name="Pangilinan J."/>
            <person name="Riley R."/>
            <person name="LaButti K."/>
            <person name="Andreopoulos B."/>
            <person name="Lipzen A."/>
            <person name="Chen C."/>
            <person name="Yan M."/>
            <person name="Daum C."/>
            <person name="Ng V."/>
            <person name="Clum A."/>
            <person name="Steindorff A."/>
            <person name="Ohm R.A."/>
            <person name="Martin F."/>
            <person name="Silar P."/>
            <person name="Natvig D.O."/>
            <person name="Lalanne C."/>
            <person name="Gautier V."/>
            <person name="Ament-Velasquez S.L."/>
            <person name="Kruys A."/>
            <person name="Hutchinson M.I."/>
            <person name="Powell A.J."/>
            <person name="Barry K."/>
            <person name="Miller A.N."/>
            <person name="Grigoriev I.V."/>
            <person name="Debuchy R."/>
            <person name="Gladieux P."/>
            <person name="Hiltunen Thoren M."/>
            <person name="Johannesson H."/>
        </authorList>
    </citation>
    <scope>NUCLEOTIDE SEQUENCE</scope>
    <source>
        <strain evidence="2">CBS 118394</strain>
    </source>
</reference>
<comment type="caution">
    <text evidence="2">The sequence shown here is derived from an EMBL/GenBank/DDBJ whole genome shotgun (WGS) entry which is preliminary data.</text>
</comment>
<name>A0AAE0HZ49_9PEZI</name>
<feature type="compositionally biased region" description="Low complexity" evidence="1">
    <location>
        <begin position="313"/>
        <end position="343"/>
    </location>
</feature>
<dbReference type="PANTHER" id="PTHR38166">
    <property type="entry name" value="C2H2-TYPE DOMAIN-CONTAINING PROTEIN-RELATED"/>
    <property type="match status" value="1"/>
</dbReference>
<evidence type="ECO:0000256" key="1">
    <source>
        <dbReference type="SAM" id="MobiDB-lite"/>
    </source>
</evidence>
<keyword evidence="3" id="KW-1185">Reference proteome</keyword>
<gene>
    <name evidence="2" type="ORF">B0H66DRAFT_346136</name>
</gene>
<feature type="region of interest" description="Disordered" evidence="1">
    <location>
        <begin position="1"/>
        <end position="21"/>
    </location>
</feature>
<organism evidence="2 3">
    <name type="scientific">Apodospora peruviana</name>
    <dbReference type="NCBI Taxonomy" id="516989"/>
    <lineage>
        <taxon>Eukaryota</taxon>
        <taxon>Fungi</taxon>
        <taxon>Dikarya</taxon>
        <taxon>Ascomycota</taxon>
        <taxon>Pezizomycotina</taxon>
        <taxon>Sordariomycetes</taxon>
        <taxon>Sordariomycetidae</taxon>
        <taxon>Sordariales</taxon>
        <taxon>Lasiosphaeriaceae</taxon>
        <taxon>Apodospora</taxon>
    </lineage>
</organism>
<feature type="region of interest" description="Disordered" evidence="1">
    <location>
        <begin position="406"/>
        <end position="431"/>
    </location>
</feature>
<feature type="compositionally biased region" description="Polar residues" evidence="1">
    <location>
        <begin position="1"/>
        <end position="13"/>
    </location>
</feature>